<organism evidence="5 6">
    <name type="scientific">Roseisalinus antarcticus</name>
    <dbReference type="NCBI Taxonomy" id="254357"/>
    <lineage>
        <taxon>Bacteria</taxon>
        <taxon>Pseudomonadati</taxon>
        <taxon>Pseudomonadota</taxon>
        <taxon>Alphaproteobacteria</taxon>
        <taxon>Rhodobacterales</taxon>
        <taxon>Roseobacteraceae</taxon>
        <taxon>Roseisalinus</taxon>
    </lineage>
</organism>
<keyword evidence="3" id="KW-0804">Transcription</keyword>
<dbReference type="GO" id="GO:0000976">
    <property type="term" value="F:transcription cis-regulatory region binding"/>
    <property type="evidence" value="ECO:0007669"/>
    <property type="project" value="TreeGrafter"/>
</dbReference>
<sequence>MRATISRIAREAGVSTATVDRVLNGRDGVRDRTRQIVEQVARDLGYYGLPTGEAKTARLDFVLPAGPNDFMADLRRHLFEEAQTLTGVEINVHQIEGFDHDRLPERLRSLEGRTDAVGVVALDHPKVREAINALAASGVHVGTLISDIPSTRKVGYVGIDNRAAGRLAGLLMGRFVGGSEPKRVAVFIGSPAYRGHEEREMGFRSIMSEDFPQIRIAHIAEVRDDRERAFEETRRLLAEDRIDGIYNIGSGKRGIARALRAARRDQDTVFIAHDLTESTKPMLLDRTIDAVIDQNVRVEAREIVKLLLSSVRGSVEPEYMPRLQVIFRENIPTS</sequence>
<name>A0A1Y5TLB8_9RHOB</name>
<evidence type="ECO:0000256" key="1">
    <source>
        <dbReference type="ARBA" id="ARBA00023015"/>
    </source>
</evidence>
<gene>
    <name evidence="5" type="primary">ccpA_4</name>
    <name evidence="5" type="ORF">ROA7023_03048</name>
</gene>
<dbReference type="Pfam" id="PF00356">
    <property type="entry name" value="LacI"/>
    <property type="match status" value="1"/>
</dbReference>
<evidence type="ECO:0000256" key="3">
    <source>
        <dbReference type="ARBA" id="ARBA00023163"/>
    </source>
</evidence>
<dbReference type="Proteomes" id="UP000193900">
    <property type="component" value="Unassembled WGS sequence"/>
</dbReference>
<keyword evidence="1" id="KW-0805">Transcription regulation</keyword>
<dbReference type="Pfam" id="PF13407">
    <property type="entry name" value="Peripla_BP_4"/>
    <property type="match status" value="1"/>
</dbReference>
<evidence type="ECO:0000259" key="4">
    <source>
        <dbReference type="PROSITE" id="PS50932"/>
    </source>
</evidence>
<dbReference type="OrthoDB" id="9805774at2"/>
<dbReference type="InterPro" id="IPR025997">
    <property type="entry name" value="SBP_2_dom"/>
</dbReference>
<accession>A0A1Y5TLB8</accession>
<dbReference type="SMART" id="SM00354">
    <property type="entry name" value="HTH_LACI"/>
    <property type="match status" value="1"/>
</dbReference>
<keyword evidence="2" id="KW-0238">DNA-binding</keyword>
<dbReference type="Gene3D" id="3.40.50.2300">
    <property type="match status" value="2"/>
</dbReference>
<dbReference type="AlphaFoldDB" id="A0A1Y5TLB8"/>
<dbReference type="GO" id="GO:0003700">
    <property type="term" value="F:DNA-binding transcription factor activity"/>
    <property type="evidence" value="ECO:0007669"/>
    <property type="project" value="TreeGrafter"/>
</dbReference>
<dbReference type="InterPro" id="IPR010982">
    <property type="entry name" value="Lambda_DNA-bd_dom_sf"/>
</dbReference>
<keyword evidence="6" id="KW-1185">Reference proteome</keyword>
<reference evidence="5 6" key="1">
    <citation type="submission" date="2017-03" db="EMBL/GenBank/DDBJ databases">
        <authorList>
            <person name="Afonso C.L."/>
            <person name="Miller P.J."/>
            <person name="Scott M.A."/>
            <person name="Spackman E."/>
            <person name="Goraichik I."/>
            <person name="Dimitrov K.M."/>
            <person name="Suarez D.L."/>
            <person name="Swayne D.E."/>
        </authorList>
    </citation>
    <scope>NUCLEOTIDE SEQUENCE [LARGE SCALE GENOMIC DNA]</scope>
    <source>
        <strain evidence="5 6">CECT 7023</strain>
    </source>
</reference>
<dbReference type="PANTHER" id="PTHR30146:SF152">
    <property type="entry name" value="TRANSCRIPTIONAL REGULATORY PROTEIN"/>
    <property type="match status" value="1"/>
</dbReference>
<dbReference type="InterPro" id="IPR028082">
    <property type="entry name" value="Peripla_BP_I"/>
</dbReference>
<dbReference type="PANTHER" id="PTHR30146">
    <property type="entry name" value="LACI-RELATED TRANSCRIPTIONAL REPRESSOR"/>
    <property type="match status" value="1"/>
</dbReference>
<dbReference type="SUPFAM" id="SSF47413">
    <property type="entry name" value="lambda repressor-like DNA-binding domains"/>
    <property type="match status" value="1"/>
</dbReference>
<dbReference type="SUPFAM" id="SSF53822">
    <property type="entry name" value="Periplasmic binding protein-like I"/>
    <property type="match status" value="1"/>
</dbReference>
<evidence type="ECO:0000313" key="5">
    <source>
        <dbReference type="EMBL" id="SLN64795.1"/>
    </source>
</evidence>
<dbReference type="CDD" id="cd06307">
    <property type="entry name" value="PBP1_sugar_binding"/>
    <property type="match status" value="1"/>
</dbReference>
<protein>
    <submittedName>
        <fullName evidence="5">Catabolite control protein A</fullName>
    </submittedName>
</protein>
<evidence type="ECO:0000313" key="6">
    <source>
        <dbReference type="Proteomes" id="UP000193900"/>
    </source>
</evidence>
<dbReference type="Gene3D" id="1.10.260.40">
    <property type="entry name" value="lambda repressor-like DNA-binding domains"/>
    <property type="match status" value="1"/>
</dbReference>
<dbReference type="CDD" id="cd01392">
    <property type="entry name" value="HTH_LacI"/>
    <property type="match status" value="1"/>
</dbReference>
<dbReference type="RefSeq" id="WP_085879851.1">
    <property type="nucleotide sequence ID" value="NZ_FWFZ01000017.1"/>
</dbReference>
<proteinExistence type="predicted"/>
<dbReference type="EMBL" id="FWFZ01000017">
    <property type="protein sequence ID" value="SLN64795.1"/>
    <property type="molecule type" value="Genomic_DNA"/>
</dbReference>
<evidence type="ECO:0000256" key="2">
    <source>
        <dbReference type="ARBA" id="ARBA00023125"/>
    </source>
</evidence>
<feature type="domain" description="HTH lacI-type" evidence="4">
    <location>
        <begin position="3"/>
        <end position="46"/>
    </location>
</feature>
<dbReference type="PROSITE" id="PS50932">
    <property type="entry name" value="HTH_LACI_2"/>
    <property type="match status" value="1"/>
</dbReference>
<dbReference type="InterPro" id="IPR000843">
    <property type="entry name" value="HTH_LacI"/>
</dbReference>